<dbReference type="EMBL" id="AUZZ01002615">
    <property type="protein sequence ID" value="EQD59554.1"/>
    <property type="molecule type" value="Genomic_DNA"/>
</dbReference>
<comment type="caution">
    <text evidence="1">The sequence shown here is derived from an EMBL/GenBank/DDBJ whole genome shotgun (WGS) entry which is preliminary data.</text>
</comment>
<proteinExistence type="predicted"/>
<sequence>YRLTVPLKRSGPRGSGSFEAISWNQLITEVAQGGYLILPRGR</sequence>
<reference evidence="1" key="1">
    <citation type="submission" date="2013-08" db="EMBL/GenBank/DDBJ databases">
        <authorList>
            <person name="Mendez C."/>
            <person name="Richter M."/>
            <person name="Ferrer M."/>
            <person name="Sanchez J."/>
        </authorList>
    </citation>
    <scope>NUCLEOTIDE SEQUENCE</scope>
</reference>
<feature type="non-terminal residue" evidence="1">
    <location>
        <position position="1"/>
    </location>
</feature>
<protein>
    <submittedName>
        <fullName evidence="1">Uncharacterized protein</fullName>
    </submittedName>
</protein>
<name>T1C2P5_9ZZZZ</name>
<gene>
    <name evidence="1" type="ORF">B2A_03923</name>
</gene>
<reference evidence="1" key="2">
    <citation type="journal article" date="2014" name="ISME J.">
        <title>Microbial stratification in low pH oxic and suboxic macroscopic growths along an acid mine drainage.</title>
        <authorList>
            <person name="Mendez-Garcia C."/>
            <person name="Mesa V."/>
            <person name="Sprenger R.R."/>
            <person name="Richter M."/>
            <person name="Diez M.S."/>
            <person name="Solano J."/>
            <person name="Bargiela R."/>
            <person name="Golyshina O.V."/>
            <person name="Manteca A."/>
            <person name="Ramos J.L."/>
            <person name="Gallego J.R."/>
            <person name="Llorente I."/>
            <person name="Martins Dos Santos V.A."/>
            <person name="Jensen O.N."/>
            <person name="Pelaez A.I."/>
            <person name="Sanchez J."/>
            <person name="Ferrer M."/>
        </authorList>
    </citation>
    <scope>NUCLEOTIDE SEQUENCE</scope>
</reference>
<dbReference type="AlphaFoldDB" id="T1C2P5"/>
<evidence type="ECO:0000313" key="1">
    <source>
        <dbReference type="EMBL" id="EQD59554.1"/>
    </source>
</evidence>
<organism evidence="1">
    <name type="scientific">mine drainage metagenome</name>
    <dbReference type="NCBI Taxonomy" id="410659"/>
    <lineage>
        <taxon>unclassified sequences</taxon>
        <taxon>metagenomes</taxon>
        <taxon>ecological metagenomes</taxon>
    </lineage>
</organism>
<accession>T1C2P5</accession>
<dbReference type="SUPFAM" id="SSF53706">
    <property type="entry name" value="Formate dehydrogenase/DMSO reductase, domains 1-3"/>
    <property type="match status" value="1"/>
</dbReference>
<dbReference type="Gene3D" id="3.40.50.740">
    <property type="match status" value="1"/>
</dbReference>